<protein>
    <submittedName>
        <fullName evidence="2">Putative dTDP-4-dehydrorhamnose reductase</fullName>
    </submittedName>
</protein>
<evidence type="ECO:0000259" key="1">
    <source>
        <dbReference type="Pfam" id="PF04321"/>
    </source>
</evidence>
<dbReference type="GO" id="GO:0048269">
    <property type="term" value="C:methionine adenosyltransferase complex"/>
    <property type="evidence" value="ECO:0007669"/>
    <property type="project" value="TreeGrafter"/>
</dbReference>
<name>A0A6M3J824_9ZZZZ</name>
<feature type="domain" description="RmlD-like substrate binding" evidence="1">
    <location>
        <begin position="7"/>
        <end position="226"/>
    </location>
</feature>
<dbReference type="EMBL" id="MT141552">
    <property type="protein sequence ID" value="QJA66239.1"/>
    <property type="molecule type" value="Genomic_DNA"/>
</dbReference>
<dbReference type="Pfam" id="PF04321">
    <property type="entry name" value="RmlD_sub_bind"/>
    <property type="match status" value="1"/>
</dbReference>
<evidence type="ECO:0000313" key="2">
    <source>
        <dbReference type="EMBL" id="QJA66239.1"/>
    </source>
</evidence>
<dbReference type="InterPro" id="IPR036291">
    <property type="entry name" value="NAD(P)-bd_dom_sf"/>
</dbReference>
<accession>A0A6M3J824</accession>
<dbReference type="AlphaFoldDB" id="A0A6M3J824"/>
<proteinExistence type="predicted"/>
<sequence>MKLIIGNGEIGSALYAHLRKFGETQYTSRNGVGVHLDLGEKWILPPCETAYICSGKTKTKECEDDPEGTRFINVIQTVKLANELVERGTRVIFISSERVFNGLVPFRKVNDPYSPTTEYGRQKVEAELALRGVTVIRFGKVLGWDVPLFEGWIEDLLDGRPIYPFSDVGMAPVSLEFAVEMLRRVEGLAGTHQISGDRDLSYDRIAFYIANNMGADLSLVRPVKSVPHPFTTLESDLPDLIGVNVPDSWNTIEEWCHNRVLDRAR</sequence>
<dbReference type="Gene3D" id="3.40.50.720">
    <property type="entry name" value="NAD(P)-binding Rossmann-like Domain"/>
    <property type="match status" value="1"/>
</dbReference>
<dbReference type="PANTHER" id="PTHR10491:SF4">
    <property type="entry name" value="METHIONINE ADENOSYLTRANSFERASE 2 SUBUNIT BETA"/>
    <property type="match status" value="1"/>
</dbReference>
<dbReference type="GO" id="GO:0048270">
    <property type="term" value="F:methionine adenosyltransferase regulator activity"/>
    <property type="evidence" value="ECO:0007669"/>
    <property type="project" value="TreeGrafter"/>
</dbReference>
<organism evidence="2">
    <name type="scientific">viral metagenome</name>
    <dbReference type="NCBI Taxonomy" id="1070528"/>
    <lineage>
        <taxon>unclassified sequences</taxon>
        <taxon>metagenomes</taxon>
        <taxon>organismal metagenomes</taxon>
    </lineage>
</organism>
<dbReference type="InterPro" id="IPR029903">
    <property type="entry name" value="RmlD-like-bd"/>
</dbReference>
<reference evidence="2" key="1">
    <citation type="submission" date="2020-03" db="EMBL/GenBank/DDBJ databases">
        <title>The deep terrestrial virosphere.</title>
        <authorList>
            <person name="Holmfeldt K."/>
            <person name="Nilsson E."/>
            <person name="Simone D."/>
            <person name="Lopez-Fernandez M."/>
            <person name="Wu X."/>
            <person name="de Brujin I."/>
            <person name="Lundin D."/>
            <person name="Andersson A."/>
            <person name="Bertilsson S."/>
            <person name="Dopson M."/>
        </authorList>
    </citation>
    <scope>NUCLEOTIDE SEQUENCE</scope>
    <source>
        <strain evidence="2">MM415B00358</strain>
    </source>
</reference>
<gene>
    <name evidence="2" type="ORF">MM415B00358_0001</name>
</gene>
<dbReference type="PANTHER" id="PTHR10491">
    <property type="entry name" value="DTDP-4-DEHYDRORHAMNOSE REDUCTASE"/>
    <property type="match status" value="1"/>
</dbReference>
<dbReference type="SUPFAM" id="SSF51735">
    <property type="entry name" value="NAD(P)-binding Rossmann-fold domains"/>
    <property type="match status" value="1"/>
</dbReference>
<dbReference type="GO" id="GO:0006556">
    <property type="term" value="P:S-adenosylmethionine biosynthetic process"/>
    <property type="evidence" value="ECO:0007669"/>
    <property type="project" value="TreeGrafter"/>
</dbReference>
<dbReference type="InterPro" id="IPR005913">
    <property type="entry name" value="dTDP_dehydrorham_reduct"/>
</dbReference>